<gene>
    <name evidence="2" type="ORF">RM425_05335</name>
</gene>
<dbReference type="RefSeq" id="WP_311344441.1">
    <property type="nucleotide sequence ID" value="NZ_JAVREI010000002.1"/>
</dbReference>
<organism evidence="2 3">
    <name type="scientific">Blastococcus goldschmidtiae</name>
    <dbReference type="NCBI Taxonomy" id="3075546"/>
    <lineage>
        <taxon>Bacteria</taxon>
        <taxon>Bacillati</taxon>
        <taxon>Actinomycetota</taxon>
        <taxon>Actinomycetes</taxon>
        <taxon>Geodermatophilales</taxon>
        <taxon>Geodermatophilaceae</taxon>
        <taxon>Blastococcus</taxon>
    </lineage>
</organism>
<comment type="caution">
    <text evidence="2">The sequence shown here is derived from an EMBL/GenBank/DDBJ whole genome shotgun (WGS) entry which is preliminary data.</text>
</comment>
<evidence type="ECO:0000313" key="3">
    <source>
        <dbReference type="Proteomes" id="UP001183222"/>
    </source>
</evidence>
<evidence type="ECO:0000313" key="2">
    <source>
        <dbReference type="EMBL" id="MDT0275319.1"/>
    </source>
</evidence>
<reference evidence="3" key="1">
    <citation type="submission" date="2023-07" db="EMBL/GenBank/DDBJ databases">
        <title>30 novel species of actinomycetes from the DSMZ collection.</title>
        <authorList>
            <person name="Nouioui I."/>
        </authorList>
    </citation>
    <scope>NUCLEOTIDE SEQUENCE [LARGE SCALE GENOMIC DNA]</scope>
    <source>
        <strain evidence="3">DSM 46792</strain>
    </source>
</reference>
<dbReference type="Proteomes" id="UP001183222">
    <property type="component" value="Unassembled WGS sequence"/>
</dbReference>
<dbReference type="Pfam" id="PF13671">
    <property type="entry name" value="AAA_33"/>
    <property type="match status" value="1"/>
</dbReference>
<feature type="region of interest" description="Disordered" evidence="1">
    <location>
        <begin position="124"/>
        <end position="147"/>
    </location>
</feature>
<keyword evidence="2" id="KW-0547">Nucleotide-binding</keyword>
<accession>A0ABU2K552</accession>
<feature type="region of interest" description="Disordered" evidence="1">
    <location>
        <begin position="1"/>
        <end position="36"/>
    </location>
</feature>
<proteinExistence type="predicted"/>
<dbReference type="GO" id="GO:0005524">
    <property type="term" value="F:ATP binding"/>
    <property type="evidence" value="ECO:0007669"/>
    <property type="project" value="UniProtKB-KW"/>
</dbReference>
<dbReference type="Gene3D" id="3.40.50.300">
    <property type="entry name" value="P-loop containing nucleotide triphosphate hydrolases"/>
    <property type="match status" value="1"/>
</dbReference>
<keyword evidence="2" id="KW-0067">ATP-binding</keyword>
<evidence type="ECO:0000256" key="1">
    <source>
        <dbReference type="SAM" id="MobiDB-lite"/>
    </source>
</evidence>
<sequence length="147" mass="15462">MVGLQGAGNRRTSLPPPPLAGSRRAPARRPDACPRREARQCRVVAELLAAGRSVVVDNTNPSAAERAPLIAAAREAGVPVQAVWLDTPLDVCLARNARRPEGTRVPLVAVHAAVARFQPPTTAEGFDRVDVLGPSQGPRDATGEGVR</sequence>
<dbReference type="PANTHER" id="PTHR12083:SF9">
    <property type="entry name" value="BIFUNCTIONAL POLYNUCLEOTIDE PHOSPHATASE_KINASE"/>
    <property type="match status" value="1"/>
</dbReference>
<dbReference type="InterPro" id="IPR027417">
    <property type="entry name" value="P-loop_NTPase"/>
</dbReference>
<dbReference type="PANTHER" id="PTHR12083">
    <property type="entry name" value="BIFUNCTIONAL POLYNUCLEOTIDE PHOSPHATASE/KINASE"/>
    <property type="match status" value="1"/>
</dbReference>
<name>A0ABU2K552_9ACTN</name>
<keyword evidence="3" id="KW-1185">Reference proteome</keyword>
<dbReference type="EMBL" id="JAVREI010000002">
    <property type="protein sequence ID" value="MDT0275319.1"/>
    <property type="molecule type" value="Genomic_DNA"/>
</dbReference>
<protein>
    <submittedName>
        <fullName evidence="2">ATP-binding protein</fullName>
    </submittedName>
</protein>
<dbReference type="SUPFAM" id="SSF52540">
    <property type="entry name" value="P-loop containing nucleoside triphosphate hydrolases"/>
    <property type="match status" value="1"/>
</dbReference>